<name>A0A239G689_9BURK</name>
<reference evidence="8 9" key="1">
    <citation type="submission" date="2017-06" db="EMBL/GenBank/DDBJ databases">
        <authorList>
            <person name="Kim H.J."/>
            <person name="Triplett B.A."/>
        </authorList>
    </citation>
    <scope>NUCLEOTIDE SEQUENCE [LARGE SCALE GENOMIC DNA]</scope>
    <source>
        <strain evidence="8 9">U15</strain>
    </source>
</reference>
<proteinExistence type="inferred from homology"/>
<dbReference type="FunFam" id="3.50.50.60:FF:000228">
    <property type="entry name" value="FAD-containing monooxygenase EthA"/>
    <property type="match status" value="1"/>
</dbReference>
<evidence type="ECO:0000256" key="6">
    <source>
        <dbReference type="ARBA" id="ARBA00023002"/>
    </source>
</evidence>
<evidence type="ECO:0000256" key="2">
    <source>
        <dbReference type="ARBA" id="ARBA00010139"/>
    </source>
</evidence>
<dbReference type="GO" id="GO:0050661">
    <property type="term" value="F:NADP binding"/>
    <property type="evidence" value="ECO:0007669"/>
    <property type="project" value="InterPro"/>
</dbReference>
<comment type="similarity">
    <text evidence="2">Belongs to the FAD-binding monooxygenase family.</text>
</comment>
<dbReference type="SUPFAM" id="SSF51905">
    <property type="entry name" value="FAD/NAD(P)-binding domain"/>
    <property type="match status" value="1"/>
</dbReference>
<evidence type="ECO:0000256" key="7">
    <source>
        <dbReference type="ARBA" id="ARBA00023033"/>
    </source>
</evidence>
<dbReference type="RefSeq" id="WP_089399105.1">
    <property type="nucleotide sequence ID" value="NZ_FZOT01000004.1"/>
</dbReference>
<dbReference type="PANTHER" id="PTHR43872">
    <property type="entry name" value="MONOOXYGENASE, PUTATIVE (AFU_ORTHOLOGUE AFUA_8G02570)-RELATED"/>
    <property type="match status" value="1"/>
</dbReference>
<dbReference type="GO" id="GO:0050660">
    <property type="term" value="F:flavin adenine dinucleotide binding"/>
    <property type="evidence" value="ECO:0007669"/>
    <property type="project" value="InterPro"/>
</dbReference>
<dbReference type="InterPro" id="IPR051820">
    <property type="entry name" value="FAD-binding_MO"/>
</dbReference>
<dbReference type="AlphaFoldDB" id="A0A239G689"/>
<keyword evidence="3" id="KW-0285">Flavoprotein</keyword>
<accession>A0A239G689</accession>
<keyword evidence="5" id="KW-0521">NADP</keyword>
<dbReference type="GO" id="GO:0004499">
    <property type="term" value="F:N,N-dimethylaniline monooxygenase activity"/>
    <property type="evidence" value="ECO:0007669"/>
    <property type="project" value="InterPro"/>
</dbReference>
<evidence type="ECO:0000256" key="5">
    <source>
        <dbReference type="ARBA" id="ARBA00022857"/>
    </source>
</evidence>
<comment type="cofactor">
    <cofactor evidence="1">
        <name>FAD</name>
        <dbReference type="ChEBI" id="CHEBI:57692"/>
    </cofactor>
</comment>
<keyword evidence="6" id="KW-0560">Oxidoreductase</keyword>
<protein>
    <submittedName>
        <fullName evidence="8">Predicted flavoprotein CzcO associated with the cation diffusion facilitator CzcD</fullName>
    </submittedName>
</protein>
<dbReference type="Pfam" id="PF13450">
    <property type="entry name" value="NAD_binding_8"/>
    <property type="match status" value="1"/>
</dbReference>
<dbReference type="PRINTS" id="PR00411">
    <property type="entry name" value="PNDRDTASEI"/>
</dbReference>
<dbReference type="InterPro" id="IPR036188">
    <property type="entry name" value="FAD/NAD-bd_sf"/>
</dbReference>
<evidence type="ECO:0000256" key="1">
    <source>
        <dbReference type="ARBA" id="ARBA00001974"/>
    </source>
</evidence>
<evidence type="ECO:0000313" key="8">
    <source>
        <dbReference type="EMBL" id="SNS64866.1"/>
    </source>
</evidence>
<dbReference type="InterPro" id="IPR020946">
    <property type="entry name" value="Flavin_mOase-like"/>
</dbReference>
<evidence type="ECO:0000313" key="9">
    <source>
        <dbReference type="Proteomes" id="UP000198284"/>
    </source>
</evidence>
<dbReference type="OrthoDB" id="9766402at2"/>
<keyword evidence="4" id="KW-0274">FAD</keyword>
<gene>
    <name evidence="8" type="ORF">SAMN06265795_104278</name>
</gene>
<dbReference type="Gene3D" id="3.50.50.60">
    <property type="entry name" value="FAD/NAD(P)-binding domain"/>
    <property type="match status" value="3"/>
</dbReference>
<organism evidence="8 9">
    <name type="scientific">Noviherbaspirillum humi</name>
    <dbReference type="NCBI Taxonomy" id="1688639"/>
    <lineage>
        <taxon>Bacteria</taxon>
        <taxon>Pseudomonadati</taxon>
        <taxon>Pseudomonadota</taxon>
        <taxon>Betaproteobacteria</taxon>
        <taxon>Burkholderiales</taxon>
        <taxon>Oxalobacteraceae</taxon>
        <taxon>Noviherbaspirillum</taxon>
    </lineage>
</organism>
<evidence type="ECO:0000256" key="4">
    <source>
        <dbReference type="ARBA" id="ARBA00022827"/>
    </source>
</evidence>
<dbReference type="PANTHER" id="PTHR43872:SF1">
    <property type="entry name" value="MONOOXYGENASE, PUTATIVE (AFU_ORTHOLOGUE AFUA_8G02570)-RELATED"/>
    <property type="match status" value="1"/>
</dbReference>
<dbReference type="EMBL" id="FZOT01000004">
    <property type="protein sequence ID" value="SNS64866.1"/>
    <property type="molecule type" value="Genomic_DNA"/>
</dbReference>
<dbReference type="Pfam" id="PF00743">
    <property type="entry name" value="FMO-like"/>
    <property type="match status" value="1"/>
</dbReference>
<sequence>MDTGNEQRDPRGAAAANPAPVRSSIEHFDVVIVGAGLSGICAAYHLQAKLPHKRFLILEARDAIGGTWDLFRYPGVRSDSDMYTLGYRFRAWRDSRAIADGALIREYIADAAQAYGIRSKIRFRHRVAEAAWDSGSATWRLRAEVGAEGDTRIPVAFTCQFLFMCSGYYDYRAGYLPDWPGMADYAGTLVHPQHWPADLNYRRKRVVVIGSGATAVTLVPAMAQQAAHVTMLQRSPTYMVSRPAEDRLAGWLYRRLPTGAAASVARWKNVLLGTAFFNIARRKPGFTRRLIEKGVKRQLAAHYEARHFTPSYNPWEQRLCLVPDGDFFRAMRDGKASIVTDEIERFTPTGLLLRSGQRLEADIIVTATGLRLQLFGGMKVSVDGVEKNVAESLVYKGMMYSGIPNLASAFGYVNASWTLRCELTAEYVCRLLRHMERRQLHWCMPQRPTGSMPERPVLDLSSGYVRRGADVLPRQGARQPWRAYQNYLRDRLAMRFSRINDGTMRFGRAMPDTKAAQPVDPAPLTAT</sequence>
<keyword evidence="7" id="KW-0503">Monooxygenase</keyword>
<dbReference type="Proteomes" id="UP000198284">
    <property type="component" value="Unassembled WGS sequence"/>
</dbReference>
<evidence type="ECO:0000256" key="3">
    <source>
        <dbReference type="ARBA" id="ARBA00022630"/>
    </source>
</evidence>
<keyword evidence="9" id="KW-1185">Reference proteome</keyword>